<name>A0A016TXJ3_9BILA</name>
<feature type="compositionally biased region" description="Low complexity" evidence="1">
    <location>
        <begin position="57"/>
        <end position="66"/>
    </location>
</feature>
<dbReference type="SUPFAM" id="SSF49562">
    <property type="entry name" value="C2 domain (Calcium/lipid-binding domain, CaLB)"/>
    <property type="match status" value="1"/>
</dbReference>
<protein>
    <recommendedName>
        <fullName evidence="2">C2 domain-containing protein</fullName>
    </recommendedName>
</protein>
<proteinExistence type="predicted"/>
<feature type="region of interest" description="Disordered" evidence="1">
    <location>
        <begin position="137"/>
        <end position="210"/>
    </location>
</feature>
<sequence>MSDTEEEMPPSTKPRIQLPPLQVPRRRMSSSWTENLEPPPDMKSPPAVKSPEAKPGSSRAFFSRSSSEVKPFSDDEVFASPKTSVTSPLESQRDEVKEDKIEKKEKRRESIKDHLLKFKMKAGKVLEDVHDRLVEDHSSVAPIPSPATPSQDFTSGGEMDEVSSIDGRGKSPTLSQSSKRTSTSAELKASMRSKLRKQAEKTVERKRGSVHLAKRLQRRLTIHQEEGPTEGELQSVDEQIEQTLKIGARFLQEQASMNPPDEVQQAFFVDDYEKEPQPAVIGPITEYRRAEMIEEDDQGQLTYYDPRPQDMEANRPMTSSVMEQRLSPAFFANGKLRIIDESLFVKPLKIIQREEVSYNYVRAEPWETFVDEIRGSDYVQLDIFLGVLCFEQHPLCGDENKIAVRLRTLYDEQLQRINEMTDTLVNIENLPIGGNPSALREHVDLLYRDIRIASEGLQREYAELENCRDRQGYNLTALKYTIDEEDESGSLLGKLTMDNPVTPFAALPQVERNRIDSLKKKSIQVILHFNDILVCKTKSLPLDGYQYKFEQLYNLEIVSEPKTITATVMEKTGTTKKTLAKVNIPLPTEGDAAEGEPAAHRLPFENIENSTTGFLLARASWSSEARTKRRESAPPVQISEDAPFSIIPPGVRLISDEEFETNPRWAALERRSRKRNESGRIPIDASDIDVTSGVHGEDRRQRASFRTAVDGMRALGVAHAVKLSIPVYIPLRTRLLEREQDASTLSYSEIVREEPLPGLFGAIGSLCGPADLSRKLKPMRRAPARQQNFSPSSLNLVVNVQAATNLPTRTDGQLHSMVEVRFQSATRTTPSVTGKHPNWQHGVSLPIKDTSDPKSIIDCIQLNVYDQIVSSLDKDDRLTNVVHEQLLRRLVGWVEVPFSTVYAKGKVDGWLRIHRPLFFTGYSMPDRPSYLKVLIAFDPQLVPPRIQPPRRVESVENEKILAQCQAWSKACSAVNDTRRYAALVTDINGKAVLACRFLAPVRPPPAVPHPGGNPRRSVEVAVRLVSQIPFVTDPALFPGSTDLWTTIEKFLALGCGDEEEHAVLLCCWLLSLQIPNCLVLGFALPEGSKAAYVFVNLPDGIYLVNPCDGAIYPSTDAMCPLISVGTVVTPKNAYGNIQSQDHPSQLQFDLNKSSDWKPLFDRELDEIQTVQAPSVSYVEVSEDALVELRSSIEREIKLRFDEARKYGIPQWNLMASRLLREILQDEHGSLDARLARLRDSYTVTVTAITIPYRNVQECVAAVLRCGLHTTTSTSSQFALAVHLQPVFGHVLGCSIAIALLTLRM</sequence>
<dbReference type="GO" id="GO:0035869">
    <property type="term" value="C:ciliary transition zone"/>
    <property type="evidence" value="ECO:0007669"/>
    <property type="project" value="TreeGrafter"/>
</dbReference>
<comment type="caution">
    <text evidence="3">The sequence shown here is derived from an EMBL/GenBank/DDBJ whole genome shotgun (WGS) entry which is preliminary data.</text>
</comment>
<feature type="compositionally biased region" description="Polar residues" evidence="1">
    <location>
        <begin position="81"/>
        <end position="90"/>
    </location>
</feature>
<dbReference type="InterPro" id="IPR056290">
    <property type="entry name" value="CEPT76/DRC7_peptidase-like_dom"/>
</dbReference>
<organism evidence="3 4">
    <name type="scientific">Ancylostoma ceylanicum</name>
    <dbReference type="NCBI Taxonomy" id="53326"/>
    <lineage>
        <taxon>Eukaryota</taxon>
        <taxon>Metazoa</taxon>
        <taxon>Ecdysozoa</taxon>
        <taxon>Nematoda</taxon>
        <taxon>Chromadorea</taxon>
        <taxon>Rhabditida</taxon>
        <taxon>Rhabditina</taxon>
        <taxon>Rhabditomorpha</taxon>
        <taxon>Strongyloidea</taxon>
        <taxon>Ancylostomatidae</taxon>
        <taxon>Ancylostomatinae</taxon>
        <taxon>Ancylostoma</taxon>
    </lineage>
</organism>
<dbReference type="SMART" id="SM00239">
    <property type="entry name" value="C2"/>
    <property type="match status" value="1"/>
</dbReference>
<dbReference type="Pfam" id="PF24656">
    <property type="entry name" value="CEPT76_peptidase"/>
    <property type="match status" value="1"/>
</dbReference>
<dbReference type="PANTHER" id="PTHR20837">
    <property type="entry name" value="CENTROSOMAL PROTEIN-RELATED"/>
    <property type="match status" value="1"/>
</dbReference>
<accession>A0A016TXJ3</accession>
<dbReference type="Pfam" id="PF15625">
    <property type="entry name" value="CC2D2AN-C2"/>
    <property type="match status" value="1"/>
</dbReference>
<dbReference type="InterPro" id="IPR052434">
    <property type="entry name" value="Tectonic-like_complex_comp"/>
</dbReference>
<dbReference type="EMBL" id="JARK01001406">
    <property type="protein sequence ID" value="EYC07520.1"/>
    <property type="molecule type" value="Genomic_DNA"/>
</dbReference>
<evidence type="ECO:0000313" key="4">
    <source>
        <dbReference type="Proteomes" id="UP000024635"/>
    </source>
</evidence>
<feature type="compositionally biased region" description="Basic and acidic residues" evidence="1">
    <location>
        <begin position="91"/>
        <end position="114"/>
    </location>
</feature>
<dbReference type="GO" id="GO:1904491">
    <property type="term" value="P:protein localization to ciliary transition zone"/>
    <property type="evidence" value="ECO:0007669"/>
    <property type="project" value="TreeGrafter"/>
</dbReference>
<dbReference type="Proteomes" id="UP000024635">
    <property type="component" value="Unassembled WGS sequence"/>
</dbReference>
<keyword evidence="4" id="KW-1185">Reference proteome</keyword>
<dbReference type="Gene3D" id="2.60.40.150">
    <property type="entry name" value="C2 domain"/>
    <property type="match status" value="1"/>
</dbReference>
<dbReference type="PANTHER" id="PTHR20837:SF0">
    <property type="entry name" value="COILED-COIL AND C2 DOMAIN-CONTAINING PROTEIN 2A"/>
    <property type="match status" value="1"/>
</dbReference>
<feature type="compositionally biased region" description="Polar residues" evidence="1">
    <location>
        <begin position="172"/>
        <end position="185"/>
    </location>
</feature>
<dbReference type="InterPro" id="IPR000008">
    <property type="entry name" value="C2_dom"/>
</dbReference>
<evidence type="ECO:0000259" key="2">
    <source>
        <dbReference type="PROSITE" id="PS50004"/>
    </source>
</evidence>
<dbReference type="STRING" id="53326.A0A016TXJ3"/>
<dbReference type="InterPro" id="IPR035892">
    <property type="entry name" value="C2_domain_sf"/>
</dbReference>
<dbReference type="GO" id="GO:1905515">
    <property type="term" value="P:non-motile cilium assembly"/>
    <property type="evidence" value="ECO:0007669"/>
    <property type="project" value="TreeGrafter"/>
</dbReference>
<dbReference type="InterPro" id="IPR028928">
    <property type="entry name" value="CC2D2AN-C2"/>
</dbReference>
<gene>
    <name evidence="3" type="primary">Acey_s0070.g474</name>
    <name evidence="3" type="synonym">Acey-mks-6</name>
    <name evidence="3" type="ORF">Y032_0070g474</name>
</gene>
<feature type="compositionally biased region" description="Basic and acidic residues" evidence="1">
    <location>
        <begin position="197"/>
        <end position="207"/>
    </location>
</feature>
<feature type="region of interest" description="Disordered" evidence="1">
    <location>
        <begin position="1"/>
        <end position="114"/>
    </location>
</feature>
<reference evidence="4" key="1">
    <citation type="journal article" date="2015" name="Nat. Genet.">
        <title>The genome and transcriptome of the zoonotic hookworm Ancylostoma ceylanicum identify infection-specific gene families.</title>
        <authorList>
            <person name="Schwarz E.M."/>
            <person name="Hu Y."/>
            <person name="Antoshechkin I."/>
            <person name="Miller M.M."/>
            <person name="Sternberg P.W."/>
            <person name="Aroian R.V."/>
        </authorList>
    </citation>
    <scope>NUCLEOTIDE SEQUENCE</scope>
    <source>
        <strain evidence="4">HY135</strain>
    </source>
</reference>
<dbReference type="OrthoDB" id="2162143at2759"/>
<dbReference type="PROSITE" id="PS50004">
    <property type="entry name" value="C2"/>
    <property type="match status" value="1"/>
</dbReference>
<feature type="domain" description="C2" evidence="2">
    <location>
        <begin position="777"/>
        <end position="911"/>
    </location>
</feature>
<evidence type="ECO:0000313" key="3">
    <source>
        <dbReference type="EMBL" id="EYC07520.1"/>
    </source>
</evidence>
<dbReference type="Gene3D" id="3.10.620.30">
    <property type="match status" value="1"/>
</dbReference>
<dbReference type="Pfam" id="PF00168">
    <property type="entry name" value="C2"/>
    <property type="match status" value="1"/>
</dbReference>
<evidence type="ECO:0000256" key="1">
    <source>
        <dbReference type="SAM" id="MobiDB-lite"/>
    </source>
</evidence>